<dbReference type="EMBL" id="BPLR01018503">
    <property type="protein sequence ID" value="GIZ00106.1"/>
    <property type="molecule type" value="Genomic_DNA"/>
</dbReference>
<keyword evidence="2" id="KW-1185">Reference proteome</keyword>
<name>A0AAV4XY67_CAEEX</name>
<comment type="caution">
    <text evidence="1">The sequence shown here is derived from an EMBL/GenBank/DDBJ whole genome shotgun (WGS) entry which is preliminary data.</text>
</comment>
<protein>
    <recommendedName>
        <fullName evidence="3">Reverse transcriptase domain-containing protein</fullName>
    </recommendedName>
</protein>
<dbReference type="Proteomes" id="UP001054945">
    <property type="component" value="Unassembled WGS sequence"/>
</dbReference>
<evidence type="ECO:0008006" key="3">
    <source>
        <dbReference type="Google" id="ProtNLM"/>
    </source>
</evidence>
<organism evidence="1 2">
    <name type="scientific">Caerostris extrusa</name>
    <name type="common">Bark spider</name>
    <name type="synonym">Caerostris bankana</name>
    <dbReference type="NCBI Taxonomy" id="172846"/>
    <lineage>
        <taxon>Eukaryota</taxon>
        <taxon>Metazoa</taxon>
        <taxon>Ecdysozoa</taxon>
        <taxon>Arthropoda</taxon>
        <taxon>Chelicerata</taxon>
        <taxon>Arachnida</taxon>
        <taxon>Araneae</taxon>
        <taxon>Araneomorphae</taxon>
        <taxon>Entelegynae</taxon>
        <taxon>Araneoidea</taxon>
        <taxon>Araneidae</taxon>
        <taxon>Caerostris</taxon>
    </lineage>
</organism>
<sequence length="141" mass="16427">MDEINAKRDHLRRKAELSKGKVEKNKWLYSRKLFWKLKGNILLILFLTSIIKSINLGDRTCPCAVEKSRGYSYFEEKNKDPKQLSSYRPISLTSILGKTMEKLILNRLNCYLPDINLILKEQAGFRKIVPQQTRLLTSAKL</sequence>
<gene>
    <name evidence="1" type="ORF">CEXT_286741</name>
</gene>
<proteinExistence type="predicted"/>
<reference evidence="1 2" key="1">
    <citation type="submission" date="2021-06" db="EMBL/GenBank/DDBJ databases">
        <title>Caerostris extrusa draft genome.</title>
        <authorList>
            <person name="Kono N."/>
            <person name="Arakawa K."/>
        </authorList>
    </citation>
    <scope>NUCLEOTIDE SEQUENCE [LARGE SCALE GENOMIC DNA]</scope>
</reference>
<accession>A0AAV4XY67</accession>
<dbReference type="AlphaFoldDB" id="A0AAV4XY67"/>
<evidence type="ECO:0000313" key="2">
    <source>
        <dbReference type="Proteomes" id="UP001054945"/>
    </source>
</evidence>
<evidence type="ECO:0000313" key="1">
    <source>
        <dbReference type="EMBL" id="GIZ00106.1"/>
    </source>
</evidence>